<reference evidence="2 3" key="1">
    <citation type="submission" date="2021-08" db="EMBL/GenBank/DDBJ databases">
        <title>Draft Genome Sequence of Phanerochaete sordida strain YK-624.</title>
        <authorList>
            <person name="Mori T."/>
            <person name="Dohra H."/>
            <person name="Suzuki T."/>
            <person name="Kawagishi H."/>
            <person name="Hirai H."/>
        </authorList>
    </citation>
    <scope>NUCLEOTIDE SEQUENCE [LARGE SCALE GENOMIC DNA]</scope>
    <source>
        <strain evidence="2 3">YK-624</strain>
    </source>
</reference>
<gene>
    <name evidence="2" type="ORF">PsYK624_027040</name>
</gene>
<protein>
    <submittedName>
        <fullName evidence="2">Uncharacterized protein</fullName>
    </submittedName>
</protein>
<organism evidence="2 3">
    <name type="scientific">Phanerochaete sordida</name>
    <dbReference type="NCBI Taxonomy" id="48140"/>
    <lineage>
        <taxon>Eukaryota</taxon>
        <taxon>Fungi</taxon>
        <taxon>Dikarya</taxon>
        <taxon>Basidiomycota</taxon>
        <taxon>Agaricomycotina</taxon>
        <taxon>Agaricomycetes</taxon>
        <taxon>Polyporales</taxon>
        <taxon>Phanerochaetaceae</taxon>
        <taxon>Phanerochaete</taxon>
    </lineage>
</organism>
<comment type="caution">
    <text evidence="2">The sequence shown here is derived from an EMBL/GenBank/DDBJ whole genome shotgun (WGS) entry which is preliminary data.</text>
</comment>
<dbReference type="Proteomes" id="UP000703269">
    <property type="component" value="Unassembled WGS sequence"/>
</dbReference>
<dbReference type="AlphaFoldDB" id="A0A9P3G2D9"/>
<feature type="region of interest" description="Disordered" evidence="1">
    <location>
        <begin position="100"/>
        <end position="175"/>
    </location>
</feature>
<proteinExistence type="predicted"/>
<feature type="compositionally biased region" description="Basic and acidic residues" evidence="1">
    <location>
        <begin position="131"/>
        <end position="153"/>
    </location>
</feature>
<evidence type="ECO:0000313" key="2">
    <source>
        <dbReference type="EMBL" id="GJE86624.1"/>
    </source>
</evidence>
<dbReference type="OrthoDB" id="6359816at2759"/>
<dbReference type="EMBL" id="BPQB01000004">
    <property type="protein sequence ID" value="GJE86624.1"/>
    <property type="molecule type" value="Genomic_DNA"/>
</dbReference>
<feature type="compositionally biased region" description="Acidic residues" evidence="1">
    <location>
        <begin position="117"/>
        <end position="130"/>
    </location>
</feature>
<accession>A0A9P3G2D9</accession>
<name>A0A9P3G2D9_9APHY</name>
<evidence type="ECO:0000313" key="3">
    <source>
        <dbReference type="Proteomes" id="UP000703269"/>
    </source>
</evidence>
<keyword evidence="3" id="KW-1185">Reference proteome</keyword>
<sequence>MSKSSRPNGQKDLDPIPANVAKDLSAEKLMKLTFRMMMNSGDFVDTKFYAYSRRKATGVVYAPKPIFANSFILRARSPQYFEPSLQGQYNGYSVVGPLNAPYPDNFPAEDDGHGFESDSDIDDDEDEEEAEKALPHKGDSSKLPKPETQAKPDDNEDSADATPVTGNEGRIRLVPTFAYATYRSDREIPPIP</sequence>
<evidence type="ECO:0000256" key="1">
    <source>
        <dbReference type="SAM" id="MobiDB-lite"/>
    </source>
</evidence>